<evidence type="ECO:0000256" key="2">
    <source>
        <dbReference type="ARBA" id="ARBA00023125"/>
    </source>
</evidence>
<dbReference type="RefSeq" id="XP_028488282.1">
    <property type="nucleotide sequence ID" value="XM_028625837.1"/>
</dbReference>
<feature type="compositionally biased region" description="Low complexity" evidence="5">
    <location>
        <begin position="54"/>
        <end position="71"/>
    </location>
</feature>
<dbReference type="VEuPathDB" id="FungiDB:C8Q69DRAFT_178600"/>
<dbReference type="AlphaFoldDB" id="A0A443I3N0"/>
<dbReference type="SUPFAM" id="SSF57701">
    <property type="entry name" value="Zn2/Cys6 DNA-binding domain"/>
    <property type="match status" value="1"/>
</dbReference>
<feature type="domain" description="Zn(2)-C6 fungal-type" evidence="6">
    <location>
        <begin position="23"/>
        <end position="53"/>
    </location>
</feature>
<evidence type="ECO:0000256" key="3">
    <source>
        <dbReference type="ARBA" id="ARBA00023163"/>
    </source>
</evidence>
<evidence type="ECO:0000313" key="7">
    <source>
        <dbReference type="EMBL" id="RWQ98637.1"/>
    </source>
</evidence>
<dbReference type="GO" id="GO:0000981">
    <property type="term" value="F:DNA-binding transcription factor activity, RNA polymerase II-specific"/>
    <property type="evidence" value="ECO:0007669"/>
    <property type="project" value="InterPro"/>
</dbReference>
<keyword evidence="2" id="KW-0238">DNA-binding</keyword>
<dbReference type="STRING" id="264951.A0A443I3N0"/>
<evidence type="ECO:0000313" key="8">
    <source>
        <dbReference type="Proteomes" id="UP000283841"/>
    </source>
</evidence>
<keyword evidence="8" id="KW-1185">Reference proteome</keyword>
<feature type="region of interest" description="Disordered" evidence="5">
    <location>
        <begin position="92"/>
        <end position="116"/>
    </location>
</feature>
<sequence>MSARVGPYTAKASRRSHHKSRLGCQNCKRRRIKCDEAKPNCGNCLRHSIECDYNSSSESSSTVSPTNETTSLAEAPKPYDDYTFISSSQANFTPPKRAHSSRPPLSQQHDEQSSHLHQAVANKQFQFTATDMVLFHHFITSKDLGGSRPHVQNQLSQLGFSFHYVLRLLLAFSGFHLARYSTNDSSPGSSADFYAAAERHYETAVREVAAAIPLLDATNSPALYTSSIFVFICSLAKGPRPGEYLAYCDDGNPGCLSLFMGLRSILERCKSTLSVDFSSIHGANEQDETLQPEGPPFHPEEPVSHAYRDSLAELRHLISATFPDNSLEYTDYSQVLDMLCYTYEFVFGDDPRPTEPQLWPQIFGWLYTLPDLFVMDAQNRRPAALVMFAFFAVLLKQLDPAWFIRQWPEHIMSGIFRDLDEFHQEYVRWPMEQLGRLSNNLHLSETDSPGCKAISSSLLRN</sequence>
<feature type="region of interest" description="Disordered" evidence="5">
    <location>
        <begin position="1"/>
        <end position="22"/>
    </location>
</feature>
<name>A0A443I3N0_BYSSP</name>
<dbReference type="InterPro" id="IPR052400">
    <property type="entry name" value="Zn2-C6_fungal_TF"/>
</dbReference>
<keyword evidence="4" id="KW-0539">Nucleus</keyword>
<organism evidence="7 8">
    <name type="scientific">Byssochlamys spectabilis</name>
    <name type="common">Paecilomyces variotii</name>
    <dbReference type="NCBI Taxonomy" id="264951"/>
    <lineage>
        <taxon>Eukaryota</taxon>
        <taxon>Fungi</taxon>
        <taxon>Dikarya</taxon>
        <taxon>Ascomycota</taxon>
        <taxon>Pezizomycotina</taxon>
        <taxon>Eurotiomycetes</taxon>
        <taxon>Eurotiomycetidae</taxon>
        <taxon>Eurotiales</taxon>
        <taxon>Thermoascaceae</taxon>
        <taxon>Paecilomyces</taxon>
    </lineage>
</organism>
<dbReference type="SMART" id="SM00066">
    <property type="entry name" value="GAL4"/>
    <property type="match status" value="1"/>
</dbReference>
<dbReference type="PANTHER" id="PTHR47657:SF3">
    <property type="entry name" value="ORSELLINIC ACID_F9775 BIOSYNTHESIS CLUSTER PROTEIN D-RELATED"/>
    <property type="match status" value="1"/>
</dbReference>
<proteinExistence type="predicted"/>
<feature type="region of interest" description="Disordered" evidence="5">
    <location>
        <begin position="53"/>
        <end position="74"/>
    </location>
</feature>
<dbReference type="PROSITE" id="PS00463">
    <property type="entry name" value="ZN2_CY6_FUNGAL_1"/>
    <property type="match status" value="1"/>
</dbReference>
<evidence type="ECO:0000256" key="1">
    <source>
        <dbReference type="ARBA" id="ARBA00023015"/>
    </source>
</evidence>
<dbReference type="PROSITE" id="PS50048">
    <property type="entry name" value="ZN2_CY6_FUNGAL_2"/>
    <property type="match status" value="1"/>
</dbReference>
<dbReference type="CDD" id="cd00067">
    <property type="entry name" value="GAL4"/>
    <property type="match status" value="1"/>
</dbReference>
<dbReference type="GO" id="GO:0008270">
    <property type="term" value="F:zinc ion binding"/>
    <property type="evidence" value="ECO:0007669"/>
    <property type="project" value="InterPro"/>
</dbReference>
<dbReference type="InterPro" id="IPR036864">
    <property type="entry name" value="Zn2-C6_fun-type_DNA-bd_sf"/>
</dbReference>
<evidence type="ECO:0000256" key="5">
    <source>
        <dbReference type="SAM" id="MobiDB-lite"/>
    </source>
</evidence>
<comment type="caution">
    <text evidence="7">The sequence shown here is derived from an EMBL/GenBank/DDBJ whole genome shotgun (WGS) entry which is preliminary data.</text>
</comment>
<dbReference type="PANTHER" id="PTHR47657">
    <property type="entry name" value="STEROL REGULATORY ELEMENT-BINDING PROTEIN ECM22"/>
    <property type="match status" value="1"/>
</dbReference>
<dbReference type="Proteomes" id="UP000283841">
    <property type="component" value="Unassembled WGS sequence"/>
</dbReference>
<evidence type="ECO:0000259" key="6">
    <source>
        <dbReference type="PROSITE" id="PS50048"/>
    </source>
</evidence>
<reference evidence="7 8" key="1">
    <citation type="journal article" date="2018" name="Front. Microbiol.">
        <title>Genomic and genetic insights into a cosmopolitan fungus, Paecilomyces variotii (Eurotiales).</title>
        <authorList>
            <person name="Urquhart A.S."/>
            <person name="Mondo S.J."/>
            <person name="Makela M.R."/>
            <person name="Hane J.K."/>
            <person name="Wiebenga A."/>
            <person name="He G."/>
            <person name="Mihaltcheva S."/>
            <person name="Pangilinan J."/>
            <person name="Lipzen A."/>
            <person name="Barry K."/>
            <person name="de Vries R.P."/>
            <person name="Grigoriev I.V."/>
            <person name="Idnurm A."/>
        </authorList>
    </citation>
    <scope>NUCLEOTIDE SEQUENCE [LARGE SCALE GENOMIC DNA]</scope>
    <source>
        <strain evidence="7 8">CBS 101075</strain>
    </source>
</reference>
<dbReference type="Gene3D" id="4.10.240.10">
    <property type="entry name" value="Zn(2)-C6 fungal-type DNA-binding domain"/>
    <property type="match status" value="1"/>
</dbReference>
<dbReference type="InterPro" id="IPR001138">
    <property type="entry name" value="Zn2Cys6_DnaBD"/>
</dbReference>
<keyword evidence="3" id="KW-0804">Transcription</keyword>
<feature type="compositionally biased region" description="Basic residues" evidence="5">
    <location>
        <begin position="12"/>
        <end position="22"/>
    </location>
</feature>
<accession>A0A443I3N0</accession>
<protein>
    <submittedName>
        <fullName evidence="7">Putative C6 transcription factor</fullName>
    </submittedName>
</protein>
<gene>
    <name evidence="7" type="ORF">C8Q69DRAFT_178600</name>
</gene>
<evidence type="ECO:0000256" key="4">
    <source>
        <dbReference type="ARBA" id="ARBA00023242"/>
    </source>
</evidence>
<dbReference type="Pfam" id="PF00172">
    <property type="entry name" value="Zn_clus"/>
    <property type="match status" value="1"/>
</dbReference>
<dbReference type="GO" id="GO:0003677">
    <property type="term" value="F:DNA binding"/>
    <property type="evidence" value="ECO:0007669"/>
    <property type="project" value="UniProtKB-KW"/>
</dbReference>
<dbReference type="GeneID" id="39595114"/>
<keyword evidence="1" id="KW-0805">Transcription regulation</keyword>
<dbReference type="EMBL" id="RCNU01000002">
    <property type="protein sequence ID" value="RWQ98637.1"/>
    <property type="molecule type" value="Genomic_DNA"/>
</dbReference>